<dbReference type="EMBL" id="OW152831">
    <property type="protein sequence ID" value="CAH2049324.1"/>
    <property type="molecule type" value="Genomic_DNA"/>
</dbReference>
<organism evidence="1 2">
    <name type="scientific">Iphiclides podalirius</name>
    <name type="common">scarce swallowtail</name>
    <dbReference type="NCBI Taxonomy" id="110791"/>
    <lineage>
        <taxon>Eukaryota</taxon>
        <taxon>Metazoa</taxon>
        <taxon>Ecdysozoa</taxon>
        <taxon>Arthropoda</taxon>
        <taxon>Hexapoda</taxon>
        <taxon>Insecta</taxon>
        <taxon>Pterygota</taxon>
        <taxon>Neoptera</taxon>
        <taxon>Endopterygota</taxon>
        <taxon>Lepidoptera</taxon>
        <taxon>Glossata</taxon>
        <taxon>Ditrysia</taxon>
        <taxon>Papilionoidea</taxon>
        <taxon>Papilionidae</taxon>
        <taxon>Papilioninae</taxon>
        <taxon>Iphiclides</taxon>
    </lineage>
</organism>
<evidence type="ECO:0000313" key="2">
    <source>
        <dbReference type="Proteomes" id="UP000837857"/>
    </source>
</evidence>
<proteinExistence type="predicted"/>
<protein>
    <submittedName>
        <fullName evidence="1">Uncharacterized protein</fullName>
    </submittedName>
</protein>
<sequence length="193" mass="21745">MRWQSAKRSLMRRTYAVEVENGRPRVARRKMHMAGAKSELARHDDTSPRGARTIIPINEARVVHRHCLGRRAARCCVRMSADMRVFAAMLLASVLGGVRPAIRTPLEAFRPSGEIHLRRPDKLPVPPHRRTAMQPKSGLRILYQIGNDFAVSITFGFRTVDSPEPFLRSFVSKTNGVIPQGESKLSRARINEA</sequence>
<reference evidence="1" key="1">
    <citation type="submission" date="2022-03" db="EMBL/GenBank/DDBJ databases">
        <authorList>
            <person name="Martin H S."/>
        </authorList>
    </citation>
    <scope>NUCLEOTIDE SEQUENCE</scope>
</reference>
<accession>A0ABN8IA78</accession>
<gene>
    <name evidence="1" type="ORF">IPOD504_LOCUS6753</name>
</gene>
<dbReference type="Proteomes" id="UP000837857">
    <property type="component" value="Chromosome 19"/>
</dbReference>
<feature type="non-terminal residue" evidence="1">
    <location>
        <position position="1"/>
    </location>
</feature>
<evidence type="ECO:0000313" key="1">
    <source>
        <dbReference type="EMBL" id="CAH2049324.1"/>
    </source>
</evidence>
<name>A0ABN8IA78_9NEOP</name>
<keyword evidence="2" id="KW-1185">Reference proteome</keyword>